<reference evidence="2" key="1">
    <citation type="submission" date="2016-10" db="EMBL/GenBank/DDBJ databases">
        <authorList>
            <person name="Varghese N."/>
            <person name="Submissions S."/>
        </authorList>
    </citation>
    <scope>NUCLEOTIDE SEQUENCE [LARGE SCALE GENOMIC DNA]</scope>
    <source>
        <strain evidence="2">DSM 123</strain>
    </source>
</reference>
<evidence type="ECO:0000313" key="1">
    <source>
        <dbReference type="EMBL" id="SEP17899.1"/>
    </source>
</evidence>
<keyword evidence="2" id="KW-1185">Reference proteome</keyword>
<sequence length="70" mass="7688">MFPWFSARSRPVEQCLGGGLGRTGFAPLIRHTAMLSTTANPTDGLDSTALLLWRRTRLPSPEFERGATGR</sequence>
<evidence type="ECO:0000313" key="2">
    <source>
        <dbReference type="Proteomes" id="UP000199615"/>
    </source>
</evidence>
<dbReference type="EMBL" id="FODT01000009">
    <property type="protein sequence ID" value="SEP17899.1"/>
    <property type="molecule type" value="Genomic_DNA"/>
</dbReference>
<dbReference type="AlphaFoldDB" id="A0A1H8VR49"/>
<protein>
    <submittedName>
        <fullName evidence="1">Uncharacterized protein</fullName>
    </submittedName>
</protein>
<gene>
    <name evidence="1" type="ORF">SAMN05444123_109162</name>
</gene>
<proteinExistence type="predicted"/>
<organism evidence="1 2">
    <name type="scientific">Rhodopseudomonas pseudopalustris</name>
    <dbReference type="NCBI Taxonomy" id="1513892"/>
    <lineage>
        <taxon>Bacteria</taxon>
        <taxon>Pseudomonadati</taxon>
        <taxon>Pseudomonadota</taxon>
        <taxon>Alphaproteobacteria</taxon>
        <taxon>Hyphomicrobiales</taxon>
        <taxon>Nitrobacteraceae</taxon>
        <taxon>Rhodopseudomonas</taxon>
    </lineage>
</organism>
<accession>A0A1H8VR49</accession>
<dbReference type="Proteomes" id="UP000199615">
    <property type="component" value="Unassembled WGS sequence"/>
</dbReference>
<name>A0A1H8VR49_9BRAD</name>